<gene>
    <name evidence="8" type="ORF">QF092_18250</name>
</gene>
<feature type="transmembrane region" description="Helical" evidence="7">
    <location>
        <begin position="256"/>
        <end position="278"/>
    </location>
</feature>
<dbReference type="PANTHER" id="PTHR43549:SF3">
    <property type="entry name" value="MULTIDRUG RESISTANCE PROTEIN YPNP-RELATED"/>
    <property type="match status" value="1"/>
</dbReference>
<name>A0ABY8Q5P5_9RHOB</name>
<feature type="transmembrane region" description="Helical" evidence="7">
    <location>
        <begin position="45"/>
        <end position="70"/>
    </location>
</feature>
<evidence type="ECO:0000256" key="7">
    <source>
        <dbReference type="SAM" id="Phobius"/>
    </source>
</evidence>
<evidence type="ECO:0000313" key="8">
    <source>
        <dbReference type="EMBL" id="WGV16164.1"/>
    </source>
</evidence>
<organism evidence="8 9">
    <name type="scientific">Fuscovulum ytuae</name>
    <dbReference type="NCBI Taxonomy" id="3042299"/>
    <lineage>
        <taxon>Bacteria</taxon>
        <taxon>Pseudomonadati</taxon>
        <taxon>Pseudomonadota</taxon>
        <taxon>Alphaproteobacteria</taxon>
        <taxon>Rhodobacterales</taxon>
        <taxon>Paracoccaceae</taxon>
        <taxon>Fuscovulum</taxon>
    </lineage>
</organism>
<feature type="transmembrane region" description="Helical" evidence="7">
    <location>
        <begin position="127"/>
        <end position="145"/>
    </location>
</feature>
<feature type="transmembrane region" description="Helical" evidence="7">
    <location>
        <begin position="298"/>
        <end position="326"/>
    </location>
</feature>
<evidence type="ECO:0000256" key="5">
    <source>
        <dbReference type="ARBA" id="ARBA00022989"/>
    </source>
</evidence>
<feature type="transmembrane region" description="Helical" evidence="7">
    <location>
        <begin position="422"/>
        <end position="439"/>
    </location>
</feature>
<dbReference type="Pfam" id="PF01554">
    <property type="entry name" value="MatE"/>
    <property type="match status" value="2"/>
</dbReference>
<feature type="transmembrane region" description="Helical" evidence="7">
    <location>
        <begin position="445"/>
        <end position="465"/>
    </location>
</feature>
<accession>A0ABY8Q5P5</accession>
<evidence type="ECO:0000256" key="6">
    <source>
        <dbReference type="ARBA" id="ARBA00023136"/>
    </source>
</evidence>
<feature type="transmembrane region" description="Helical" evidence="7">
    <location>
        <begin position="223"/>
        <end position="244"/>
    </location>
</feature>
<feature type="transmembrane region" description="Helical" evidence="7">
    <location>
        <begin position="82"/>
        <end position="107"/>
    </location>
</feature>
<dbReference type="InterPro" id="IPR002528">
    <property type="entry name" value="MATE_fam"/>
</dbReference>
<keyword evidence="2" id="KW-0813">Transport</keyword>
<dbReference type="Proteomes" id="UP001230978">
    <property type="component" value="Chromosome"/>
</dbReference>
<dbReference type="PANTHER" id="PTHR43549">
    <property type="entry name" value="MULTIDRUG RESISTANCE PROTEIN YPNP-RELATED"/>
    <property type="match status" value="1"/>
</dbReference>
<reference evidence="8 9" key="1">
    <citation type="submission" date="2023-04" db="EMBL/GenBank/DDBJ databases">
        <title>YMD61, complete Genome.</title>
        <authorList>
            <person name="Zhang J."/>
        </authorList>
    </citation>
    <scope>NUCLEOTIDE SEQUENCE [LARGE SCALE GENOMIC DNA]</scope>
    <source>
        <strain evidence="8 9">YMD61</strain>
    </source>
</reference>
<feature type="transmembrane region" description="Helical" evidence="7">
    <location>
        <begin position="346"/>
        <end position="368"/>
    </location>
</feature>
<dbReference type="EMBL" id="CP124535">
    <property type="protein sequence ID" value="WGV16164.1"/>
    <property type="molecule type" value="Genomic_DNA"/>
</dbReference>
<dbReference type="InterPro" id="IPR048279">
    <property type="entry name" value="MdtK-like"/>
</dbReference>
<evidence type="ECO:0000313" key="9">
    <source>
        <dbReference type="Proteomes" id="UP001230978"/>
    </source>
</evidence>
<keyword evidence="9" id="KW-1185">Reference proteome</keyword>
<evidence type="ECO:0000256" key="2">
    <source>
        <dbReference type="ARBA" id="ARBA00022448"/>
    </source>
</evidence>
<keyword evidence="5 7" id="KW-1133">Transmembrane helix</keyword>
<evidence type="ECO:0000256" key="3">
    <source>
        <dbReference type="ARBA" id="ARBA00022475"/>
    </source>
</evidence>
<keyword evidence="4 7" id="KW-0812">Transmembrane</keyword>
<comment type="subcellular location">
    <subcellularLocation>
        <location evidence="1">Cell inner membrane</location>
        <topology evidence="1">Multi-pass membrane protein</topology>
    </subcellularLocation>
</comment>
<dbReference type="PIRSF" id="PIRSF006603">
    <property type="entry name" value="DinF"/>
    <property type="match status" value="1"/>
</dbReference>
<feature type="transmembrane region" description="Helical" evidence="7">
    <location>
        <begin position="198"/>
        <end position="217"/>
    </location>
</feature>
<dbReference type="RefSeq" id="WP_281466239.1">
    <property type="nucleotide sequence ID" value="NZ_CP124535.1"/>
</dbReference>
<evidence type="ECO:0000256" key="1">
    <source>
        <dbReference type="ARBA" id="ARBA00004429"/>
    </source>
</evidence>
<keyword evidence="3" id="KW-1003">Cell membrane</keyword>
<feature type="transmembrane region" description="Helical" evidence="7">
    <location>
        <begin position="165"/>
        <end position="186"/>
    </location>
</feature>
<dbReference type="InterPro" id="IPR052031">
    <property type="entry name" value="Membrane_Transporter-Flippase"/>
</dbReference>
<evidence type="ECO:0000256" key="4">
    <source>
        <dbReference type="ARBA" id="ARBA00022692"/>
    </source>
</evidence>
<keyword evidence="6 7" id="KW-0472">Membrane</keyword>
<protein>
    <submittedName>
        <fullName evidence="8">MATE family efflux transporter</fullName>
    </submittedName>
</protein>
<proteinExistence type="predicted"/>
<sequence>MCRPVGVFPALGAKVAATIDGETGAVGEAAPVTAKFVTGNLFRHVAVMSLTSSVGLMAIFVVDLINMLYISWLQDPEKTAAIGYAGAVLFFTTAFGIGLSVGVSALVSRAVGARDFALARQRTTEGLLLGAGFGAGFAALVWVLLPPIVGLLGATGGTAAEALHFLRVLIPSQPLLMIGMIGAGVLRAHGDARRSMMVTVWGAIVLAALDPVLILWADLGLTGAALAGWGSRAAIAGMALWPIWRHYGGFGRPSGASVAAASVPLFAISGPAILTQLATPVGQAVVTRMVAGYGEAAVAGMAIAGRLTPVAFGIIFALSGAVGPIIGQNLGAKKMDRVRRAFWDSILFAGLVIVAMSALLFMARGYIAAAFHAEGLTRDLIFLFCGPLSLLFFFNGLIFVANATCNNLGAAMQSTMVNWGRHTIGTVPFAWALGLWWGAEGVLIGQALGGVLFGILAVWLALRVVDRVAAGAKV</sequence>
<feature type="transmembrane region" description="Helical" evidence="7">
    <location>
        <begin position="380"/>
        <end position="401"/>
    </location>
</feature>